<evidence type="ECO:0000259" key="1">
    <source>
        <dbReference type="Pfam" id="PF00534"/>
    </source>
</evidence>
<evidence type="ECO:0000313" key="4">
    <source>
        <dbReference type="Proteomes" id="UP001595530"/>
    </source>
</evidence>
<dbReference type="InterPro" id="IPR001296">
    <property type="entry name" value="Glyco_trans_1"/>
</dbReference>
<dbReference type="Gene3D" id="3.40.50.2000">
    <property type="entry name" value="Glycogen Phosphorylase B"/>
    <property type="match status" value="2"/>
</dbReference>
<sequence>MENRRINLLFIVNSVGIGGAERHVITLLNKLDTARFRLSLAYLKKEDILNEGTLLPELDQDRLEGRVFCCNVSSKVDLRAARQLAKYICDDMADIVVCTNTYSLLYGWLARIMAGRHPRLVEIFHTTEMGTKKSKLQMLFYRPFFRVCDMLVYVCEAQKKYWRSRMLRAKHDAVIHNGIDVEHYVDHYTSEEKNLLRQSYGFSELDYVVGLCASMRPEKAHGDLLKAIANLRVAGLDIKCLFIGDGSERLRIEEAIKTMGLAQHVKITGFLADARPAMATCNVMALVSHHVETFSLAALEAMALGKPMIMSEIGGAAEQVIHGENGYLYKRGDIEALADALHQLMESKKCCQMGDRARSMVTQRFSLATMVNSFDQLFVKLARSPDQVMEVDNVIR</sequence>
<dbReference type="CDD" id="cd03801">
    <property type="entry name" value="GT4_PimA-like"/>
    <property type="match status" value="1"/>
</dbReference>
<feature type="domain" description="Glycosyltransferase subfamily 4-like N-terminal" evidence="2">
    <location>
        <begin position="17"/>
        <end position="182"/>
    </location>
</feature>
<keyword evidence="3" id="KW-0808">Transferase</keyword>
<dbReference type="Pfam" id="PF13439">
    <property type="entry name" value="Glyco_transf_4"/>
    <property type="match status" value="1"/>
</dbReference>
<dbReference type="PANTHER" id="PTHR12526:SF630">
    <property type="entry name" value="GLYCOSYLTRANSFERASE"/>
    <property type="match status" value="1"/>
</dbReference>
<dbReference type="PANTHER" id="PTHR12526">
    <property type="entry name" value="GLYCOSYLTRANSFERASE"/>
    <property type="match status" value="1"/>
</dbReference>
<keyword evidence="3" id="KW-0328">Glycosyltransferase</keyword>
<dbReference type="GO" id="GO:0016757">
    <property type="term" value="F:glycosyltransferase activity"/>
    <property type="evidence" value="ECO:0007669"/>
    <property type="project" value="UniProtKB-KW"/>
</dbReference>
<dbReference type="RefSeq" id="WP_390331884.1">
    <property type="nucleotide sequence ID" value="NZ_JBHRTP010000045.1"/>
</dbReference>
<evidence type="ECO:0000259" key="2">
    <source>
        <dbReference type="Pfam" id="PF13439"/>
    </source>
</evidence>
<accession>A0ABV7F2N5</accession>
<feature type="domain" description="Glycosyl transferase family 1" evidence="1">
    <location>
        <begin position="195"/>
        <end position="359"/>
    </location>
</feature>
<gene>
    <name evidence="3" type="ORF">ACFOFO_14735</name>
</gene>
<organism evidence="3 4">
    <name type="scientific">Undibacterium arcticum</name>
    <dbReference type="NCBI Taxonomy" id="1762892"/>
    <lineage>
        <taxon>Bacteria</taxon>
        <taxon>Pseudomonadati</taxon>
        <taxon>Pseudomonadota</taxon>
        <taxon>Betaproteobacteria</taxon>
        <taxon>Burkholderiales</taxon>
        <taxon>Oxalobacteraceae</taxon>
        <taxon>Undibacterium</taxon>
    </lineage>
</organism>
<dbReference type="SUPFAM" id="SSF53756">
    <property type="entry name" value="UDP-Glycosyltransferase/glycogen phosphorylase"/>
    <property type="match status" value="1"/>
</dbReference>
<reference evidence="4" key="1">
    <citation type="journal article" date="2019" name="Int. J. Syst. Evol. Microbiol.">
        <title>The Global Catalogue of Microorganisms (GCM) 10K type strain sequencing project: providing services to taxonomists for standard genome sequencing and annotation.</title>
        <authorList>
            <consortium name="The Broad Institute Genomics Platform"/>
            <consortium name="The Broad Institute Genome Sequencing Center for Infectious Disease"/>
            <person name="Wu L."/>
            <person name="Ma J."/>
        </authorList>
    </citation>
    <scope>NUCLEOTIDE SEQUENCE [LARGE SCALE GENOMIC DNA]</scope>
    <source>
        <strain evidence="4">KCTC 42986</strain>
    </source>
</reference>
<dbReference type="InterPro" id="IPR028098">
    <property type="entry name" value="Glyco_trans_4-like_N"/>
</dbReference>
<dbReference type="Proteomes" id="UP001595530">
    <property type="component" value="Unassembled WGS sequence"/>
</dbReference>
<name>A0ABV7F2N5_9BURK</name>
<dbReference type="EC" id="2.4.-.-" evidence="3"/>
<comment type="caution">
    <text evidence="3">The sequence shown here is derived from an EMBL/GenBank/DDBJ whole genome shotgun (WGS) entry which is preliminary data.</text>
</comment>
<dbReference type="Pfam" id="PF00534">
    <property type="entry name" value="Glycos_transf_1"/>
    <property type="match status" value="1"/>
</dbReference>
<keyword evidence="4" id="KW-1185">Reference proteome</keyword>
<dbReference type="EMBL" id="JBHRTP010000045">
    <property type="protein sequence ID" value="MFC3109204.1"/>
    <property type="molecule type" value="Genomic_DNA"/>
</dbReference>
<proteinExistence type="predicted"/>
<evidence type="ECO:0000313" key="3">
    <source>
        <dbReference type="EMBL" id="MFC3109204.1"/>
    </source>
</evidence>
<protein>
    <submittedName>
        <fullName evidence="3">Glycosyltransferase family 4 protein</fullName>
        <ecNumber evidence="3">2.4.-.-</ecNumber>
    </submittedName>
</protein>